<feature type="region of interest" description="Disordered" evidence="1">
    <location>
        <begin position="196"/>
        <end position="228"/>
    </location>
</feature>
<feature type="compositionally biased region" description="Basic and acidic residues" evidence="1">
    <location>
        <begin position="24"/>
        <end position="34"/>
    </location>
</feature>
<evidence type="ECO:0000313" key="2">
    <source>
        <dbReference type="EMBL" id="KAK3258729.1"/>
    </source>
</evidence>
<name>A0AAE0FFE5_9CHLO</name>
<evidence type="ECO:0000256" key="1">
    <source>
        <dbReference type="SAM" id="MobiDB-lite"/>
    </source>
</evidence>
<comment type="caution">
    <text evidence="2">The sequence shown here is derived from an EMBL/GenBank/DDBJ whole genome shotgun (WGS) entry which is preliminary data.</text>
</comment>
<dbReference type="Proteomes" id="UP001190700">
    <property type="component" value="Unassembled WGS sequence"/>
</dbReference>
<reference evidence="2 3" key="1">
    <citation type="journal article" date="2015" name="Genome Biol. Evol.">
        <title>Comparative Genomics of a Bacterivorous Green Alga Reveals Evolutionary Causalities and Consequences of Phago-Mixotrophic Mode of Nutrition.</title>
        <authorList>
            <person name="Burns J.A."/>
            <person name="Paasch A."/>
            <person name="Narechania A."/>
            <person name="Kim E."/>
        </authorList>
    </citation>
    <scope>NUCLEOTIDE SEQUENCE [LARGE SCALE GENOMIC DNA]</scope>
    <source>
        <strain evidence="2 3">PLY_AMNH</strain>
    </source>
</reference>
<proteinExistence type="predicted"/>
<feature type="compositionally biased region" description="Polar residues" evidence="1">
    <location>
        <begin position="151"/>
        <end position="175"/>
    </location>
</feature>
<evidence type="ECO:0000313" key="3">
    <source>
        <dbReference type="Proteomes" id="UP001190700"/>
    </source>
</evidence>
<accession>A0AAE0FFE5</accession>
<feature type="compositionally biased region" description="Basic and acidic residues" evidence="1">
    <location>
        <begin position="93"/>
        <end position="105"/>
    </location>
</feature>
<dbReference type="AlphaFoldDB" id="A0AAE0FFE5"/>
<organism evidence="2 3">
    <name type="scientific">Cymbomonas tetramitiformis</name>
    <dbReference type="NCBI Taxonomy" id="36881"/>
    <lineage>
        <taxon>Eukaryota</taxon>
        <taxon>Viridiplantae</taxon>
        <taxon>Chlorophyta</taxon>
        <taxon>Pyramimonadophyceae</taxon>
        <taxon>Pyramimonadales</taxon>
        <taxon>Pyramimonadaceae</taxon>
        <taxon>Cymbomonas</taxon>
    </lineage>
</organism>
<feature type="region of interest" description="Disordered" evidence="1">
    <location>
        <begin position="24"/>
        <end position="180"/>
    </location>
</feature>
<gene>
    <name evidence="2" type="ORF">CYMTET_32240</name>
</gene>
<sequence length="299" mass="31626">MTRKHAHTFALSAHVLVNRIEETSALEHAREPATKRTSPILRTKREVEKDINATPISQLTVNRIRPASPGAARPSSLASARPASPGSRSRGSAAERGETSAKHSTCEQPDSVVSLGGASTRAPVTTGALFGKPVSRAAGGSGVTLKRPTSAGGSTNHHTQAAGATSAGRQPNTAQAGVHLGANLAELESVRIEAWPSERSAAKDAALGTYSSPPTSTREDDDLSVQSSFRSYGADLEDITEDPSADHFEEHAEHLAGRRVLEGEEEAADGTQYANYKKRIAELEKQLQQQTEACRNASH</sequence>
<keyword evidence="3" id="KW-1185">Reference proteome</keyword>
<feature type="compositionally biased region" description="Low complexity" evidence="1">
    <location>
        <begin position="65"/>
        <end position="92"/>
    </location>
</feature>
<feature type="non-terminal residue" evidence="2">
    <location>
        <position position="299"/>
    </location>
</feature>
<protein>
    <submittedName>
        <fullName evidence="2">Uncharacterized protein</fullName>
    </submittedName>
</protein>
<dbReference type="EMBL" id="LGRX02019302">
    <property type="protein sequence ID" value="KAK3258729.1"/>
    <property type="molecule type" value="Genomic_DNA"/>
</dbReference>